<dbReference type="AlphaFoldDB" id="A0A9W4DS26"/>
<evidence type="ECO:0000313" key="3">
    <source>
        <dbReference type="Proteomes" id="UP001152519"/>
    </source>
</evidence>
<evidence type="ECO:0000256" key="1">
    <source>
        <dbReference type="SAM" id="MobiDB-lite"/>
    </source>
</evidence>
<name>A0A9W4DS26_9ACTN</name>
<organism evidence="2 3">
    <name type="scientific">Actinacidiphila cocklensis</name>
    <dbReference type="NCBI Taxonomy" id="887465"/>
    <lineage>
        <taxon>Bacteria</taxon>
        <taxon>Bacillati</taxon>
        <taxon>Actinomycetota</taxon>
        <taxon>Actinomycetes</taxon>
        <taxon>Kitasatosporales</taxon>
        <taxon>Streptomycetaceae</taxon>
        <taxon>Actinacidiphila</taxon>
    </lineage>
</organism>
<feature type="compositionally biased region" description="Basic and acidic residues" evidence="1">
    <location>
        <begin position="36"/>
        <end position="51"/>
    </location>
</feature>
<comment type="caution">
    <text evidence="2">The sequence shown here is derived from an EMBL/GenBank/DDBJ whole genome shotgun (WGS) entry which is preliminary data.</text>
</comment>
<dbReference type="Proteomes" id="UP001152519">
    <property type="component" value="Unassembled WGS sequence"/>
</dbReference>
<dbReference type="EMBL" id="CAJSLV010000059">
    <property type="protein sequence ID" value="CAG6395189.1"/>
    <property type="molecule type" value="Genomic_DNA"/>
</dbReference>
<accession>A0A9W4DS26</accession>
<sequence length="81" mass="8704">MRGCFAAFWAGRRLAVTTLHEVGREVKSVKAAGAGRGRERGNPAVQRDERGSGVVAEAEGFEPSMDGKAQTALAVRRHRPD</sequence>
<protein>
    <submittedName>
        <fullName evidence="2">Uncharacterized protein</fullName>
    </submittedName>
</protein>
<reference evidence="2" key="1">
    <citation type="submission" date="2021-05" db="EMBL/GenBank/DDBJ databases">
        <authorList>
            <person name="Arsene-Ploetze F."/>
        </authorList>
    </citation>
    <scope>NUCLEOTIDE SEQUENCE</scope>
    <source>
        <strain evidence="2">DSM 42138</strain>
    </source>
</reference>
<keyword evidence="3" id="KW-1185">Reference proteome</keyword>
<proteinExistence type="predicted"/>
<evidence type="ECO:0000313" key="2">
    <source>
        <dbReference type="EMBL" id="CAG6395189.1"/>
    </source>
</evidence>
<gene>
    <name evidence="2" type="ORF">SCOCK_30422</name>
</gene>
<feature type="region of interest" description="Disordered" evidence="1">
    <location>
        <begin position="32"/>
        <end position="52"/>
    </location>
</feature>